<dbReference type="RefSeq" id="WP_083063152.1">
    <property type="nucleotide sequence ID" value="NZ_MVHG01000004.1"/>
</dbReference>
<dbReference type="PRINTS" id="PR00455">
    <property type="entry name" value="HTHTETR"/>
</dbReference>
<proteinExistence type="predicted"/>
<dbReference type="GO" id="GO:0003700">
    <property type="term" value="F:DNA-binding transcription factor activity"/>
    <property type="evidence" value="ECO:0007669"/>
    <property type="project" value="TreeGrafter"/>
</dbReference>
<dbReference type="InterPro" id="IPR001647">
    <property type="entry name" value="HTH_TetR"/>
</dbReference>
<gene>
    <name evidence="6" type="ORF">BST14_03285</name>
</gene>
<dbReference type="EMBL" id="MVHG01000004">
    <property type="protein sequence ID" value="ORA20154.1"/>
    <property type="molecule type" value="Genomic_DNA"/>
</dbReference>
<dbReference type="InterPro" id="IPR009057">
    <property type="entry name" value="Homeodomain-like_sf"/>
</dbReference>
<evidence type="ECO:0000313" key="7">
    <source>
        <dbReference type="Proteomes" id="UP000192707"/>
    </source>
</evidence>
<dbReference type="PANTHER" id="PTHR30055">
    <property type="entry name" value="HTH-TYPE TRANSCRIPTIONAL REGULATOR RUTR"/>
    <property type="match status" value="1"/>
</dbReference>
<dbReference type="SUPFAM" id="SSF46689">
    <property type="entry name" value="Homeodomain-like"/>
    <property type="match status" value="1"/>
</dbReference>
<dbReference type="OrthoDB" id="4746440at2"/>
<evidence type="ECO:0000256" key="2">
    <source>
        <dbReference type="ARBA" id="ARBA00023125"/>
    </source>
</evidence>
<organism evidence="6 7">
    <name type="scientific">Mycobacterium arosiense ATCC BAA-1401 = DSM 45069</name>
    <dbReference type="NCBI Taxonomy" id="1265311"/>
    <lineage>
        <taxon>Bacteria</taxon>
        <taxon>Bacillati</taxon>
        <taxon>Actinomycetota</taxon>
        <taxon>Actinomycetes</taxon>
        <taxon>Mycobacteriales</taxon>
        <taxon>Mycobacteriaceae</taxon>
        <taxon>Mycobacterium</taxon>
        <taxon>Mycobacterium avium complex (MAC)</taxon>
    </lineage>
</organism>
<accession>A0A1W9ZQR6</accession>
<dbReference type="InterPro" id="IPR023772">
    <property type="entry name" value="DNA-bd_HTH_TetR-type_CS"/>
</dbReference>
<comment type="caution">
    <text evidence="6">The sequence shown here is derived from an EMBL/GenBank/DDBJ whole genome shotgun (WGS) entry which is preliminary data.</text>
</comment>
<evidence type="ECO:0000256" key="1">
    <source>
        <dbReference type="ARBA" id="ARBA00023015"/>
    </source>
</evidence>
<dbReference type="Gene3D" id="1.10.357.10">
    <property type="entry name" value="Tetracycline Repressor, domain 2"/>
    <property type="match status" value="1"/>
</dbReference>
<feature type="DNA-binding region" description="H-T-H motif" evidence="4">
    <location>
        <begin position="29"/>
        <end position="48"/>
    </location>
</feature>
<dbReference type="PANTHER" id="PTHR30055:SF238">
    <property type="entry name" value="MYCOFACTOCIN BIOSYNTHESIS TRANSCRIPTIONAL REGULATOR MFTR-RELATED"/>
    <property type="match status" value="1"/>
</dbReference>
<name>A0A1W9ZQR6_MYCAI</name>
<dbReference type="PROSITE" id="PS01081">
    <property type="entry name" value="HTH_TETR_1"/>
    <property type="match status" value="1"/>
</dbReference>
<keyword evidence="7" id="KW-1185">Reference proteome</keyword>
<dbReference type="PROSITE" id="PS50977">
    <property type="entry name" value="HTH_TETR_2"/>
    <property type="match status" value="1"/>
</dbReference>
<reference evidence="6 7" key="1">
    <citation type="submission" date="2016-12" db="EMBL/GenBank/DDBJ databases">
        <title>The new phylogeny of genus Mycobacterium.</title>
        <authorList>
            <person name="Tortoli E."/>
            <person name="Trovato A."/>
            <person name="Cirillo D.M."/>
        </authorList>
    </citation>
    <scope>NUCLEOTIDE SEQUENCE [LARGE SCALE GENOMIC DNA]</scope>
    <source>
        <strain evidence="6 7">DSM 45069</strain>
    </source>
</reference>
<evidence type="ECO:0000313" key="6">
    <source>
        <dbReference type="EMBL" id="ORA20154.1"/>
    </source>
</evidence>
<dbReference type="AlphaFoldDB" id="A0A1W9ZQR6"/>
<sequence length="196" mass="21366">MGRWEPNARGRLEQAALDLYSHRGFDQTTVAEIAQRAGLTERTFYRHFADKREVLFGGEEALRDLFVQAVVSAPDHAAPLDAVAAGLKVFGILSDGRPREQPRQRQGVIAANTALQERELIKLAKLASSMAEALRQRGVAEPAASLAAEAGVSVLKIAFDRWVADINERTLAQLIDECLGELKALAAGLTSPPRRQ</sequence>
<feature type="domain" description="HTH tetR-type" evidence="5">
    <location>
        <begin position="6"/>
        <end position="66"/>
    </location>
</feature>
<keyword evidence="1" id="KW-0805">Transcription regulation</keyword>
<dbReference type="GO" id="GO:0000976">
    <property type="term" value="F:transcription cis-regulatory region binding"/>
    <property type="evidence" value="ECO:0007669"/>
    <property type="project" value="TreeGrafter"/>
</dbReference>
<keyword evidence="2 4" id="KW-0238">DNA-binding</keyword>
<evidence type="ECO:0000256" key="3">
    <source>
        <dbReference type="ARBA" id="ARBA00023163"/>
    </source>
</evidence>
<dbReference type="InterPro" id="IPR050109">
    <property type="entry name" value="HTH-type_TetR-like_transc_reg"/>
</dbReference>
<evidence type="ECO:0000256" key="4">
    <source>
        <dbReference type="PROSITE-ProRule" id="PRU00335"/>
    </source>
</evidence>
<dbReference type="Proteomes" id="UP000192707">
    <property type="component" value="Unassembled WGS sequence"/>
</dbReference>
<keyword evidence="3" id="KW-0804">Transcription</keyword>
<protein>
    <submittedName>
        <fullName evidence="6">TetR family transcriptional regulator</fullName>
    </submittedName>
</protein>
<evidence type="ECO:0000259" key="5">
    <source>
        <dbReference type="PROSITE" id="PS50977"/>
    </source>
</evidence>
<dbReference type="Pfam" id="PF00440">
    <property type="entry name" value="TetR_N"/>
    <property type="match status" value="1"/>
</dbReference>